<dbReference type="EMBL" id="AJWK01030931">
    <property type="status" value="NOT_ANNOTATED_CDS"/>
    <property type="molecule type" value="Genomic_DNA"/>
</dbReference>
<keyword evidence="9" id="KW-1133">Transmembrane helix</keyword>
<keyword evidence="3" id="KW-0809">Transit peptide</keyword>
<keyword evidence="11" id="KW-1185">Reference proteome</keyword>
<dbReference type="GO" id="GO:0016836">
    <property type="term" value="F:hydro-lyase activity"/>
    <property type="evidence" value="ECO:0007669"/>
    <property type="project" value="TreeGrafter"/>
</dbReference>
<organism evidence="10 11">
    <name type="scientific">Lutzomyia longipalpis</name>
    <name type="common">Sand fly</name>
    <dbReference type="NCBI Taxonomy" id="7200"/>
    <lineage>
        <taxon>Eukaryota</taxon>
        <taxon>Metazoa</taxon>
        <taxon>Ecdysozoa</taxon>
        <taxon>Arthropoda</taxon>
        <taxon>Hexapoda</taxon>
        <taxon>Insecta</taxon>
        <taxon>Pterygota</taxon>
        <taxon>Neoptera</taxon>
        <taxon>Endopterygota</taxon>
        <taxon>Diptera</taxon>
        <taxon>Nematocera</taxon>
        <taxon>Psychodoidea</taxon>
        <taxon>Psychodidae</taxon>
        <taxon>Lutzomyia</taxon>
        <taxon>Lutzomyia</taxon>
    </lineage>
</organism>
<evidence type="ECO:0000313" key="11">
    <source>
        <dbReference type="Proteomes" id="UP000092461"/>
    </source>
</evidence>
<keyword evidence="2" id="KW-0276">Fatty acid metabolism</keyword>
<dbReference type="EMBL" id="AJWK01030933">
    <property type="status" value="NOT_ANNOTATED_CDS"/>
    <property type="molecule type" value="Genomic_DNA"/>
</dbReference>
<evidence type="ECO:0000256" key="2">
    <source>
        <dbReference type="ARBA" id="ARBA00022832"/>
    </source>
</evidence>
<feature type="transmembrane region" description="Helical" evidence="9">
    <location>
        <begin position="383"/>
        <end position="404"/>
    </location>
</feature>
<dbReference type="InterPro" id="IPR001753">
    <property type="entry name" value="Enoyl-CoA_hydra/iso"/>
</dbReference>
<keyword evidence="5" id="KW-0496">Mitochondrion</keyword>
<name>A0A1B0GKQ9_LUTLO</name>
<feature type="transmembrane region" description="Helical" evidence="9">
    <location>
        <begin position="276"/>
        <end position="301"/>
    </location>
</feature>
<feature type="compositionally biased region" description="Polar residues" evidence="8">
    <location>
        <begin position="482"/>
        <end position="492"/>
    </location>
</feature>
<dbReference type="VEuPathDB" id="VectorBase:LLONM1_011301"/>
<dbReference type="Gene3D" id="3.90.226.10">
    <property type="entry name" value="2-enoyl-CoA Hydratase, Chain A, domain 1"/>
    <property type="match status" value="1"/>
</dbReference>
<dbReference type="EMBL" id="AJWK01030932">
    <property type="status" value="NOT_ANNOTATED_CDS"/>
    <property type="molecule type" value="Genomic_DNA"/>
</dbReference>
<dbReference type="Gene3D" id="1.10.12.10">
    <property type="entry name" value="Lyase 2-enoyl-coa Hydratase, Chain A, domain 2"/>
    <property type="match status" value="1"/>
</dbReference>
<feature type="transmembrane region" description="Helical" evidence="9">
    <location>
        <begin position="138"/>
        <end position="163"/>
    </location>
</feature>
<feature type="region of interest" description="Disordered" evidence="8">
    <location>
        <begin position="469"/>
        <end position="493"/>
    </location>
</feature>
<dbReference type="Pfam" id="PF00378">
    <property type="entry name" value="ECH_1"/>
    <property type="match status" value="1"/>
</dbReference>
<evidence type="ECO:0000256" key="6">
    <source>
        <dbReference type="ARBA" id="ARBA00037410"/>
    </source>
</evidence>
<feature type="compositionally biased region" description="Polar residues" evidence="8">
    <location>
        <begin position="1034"/>
        <end position="1043"/>
    </location>
</feature>
<dbReference type="GO" id="GO:0006631">
    <property type="term" value="P:fatty acid metabolic process"/>
    <property type="evidence" value="ECO:0007669"/>
    <property type="project" value="UniProtKB-KW"/>
</dbReference>
<dbReference type="InterPro" id="IPR014748">
    <property type="entry name" value="Enoyl-CoA_hydra_C"/>
</dbReference>
<feature type="transmembrane region" description="Helical" evidence="9">
    <location>
        <begin position="881"/>
        <end position="910"/>
    </location>
</feature>
<evidence type="ECO:0000256" key="5">
    <source>
        <dbReference type="ARBA" id="ARBA00023128"/>
    </source>
</evidence>
<evidence type="ECO:0000256" key="4">
    <source>
        <dbReference type="ARBA" id="ARBA00023098"/>
    </source>
</evidence>
<sequence>MQQPRYMPSVSDLYGTDEIEFLLEEIRDLEPACCQLEDIQDFEIAGSRAGELSLSLESPIGTVTSWDSHAQYRARLGNMQVPWGGVQLHCDTTHLKTPTGIVRILLVVSSAICLACECSAGTVQVGLFLLPLIGRLRLMVFCALFSLLLTCLMLFLDISHIALVLPFNWARVNAWVYLSIGLIFILGSSLLLHMVLFAEAFIWVPRHTKDTLFVSALAAEPESCLYHWNHQIGTVTSWDSHAQYRARLGNMQVPWGGVQLHCDTTHLKTPTGIVRILLVVSSAICLACECSAGTVQVGLFLLPLIGRLRLMVFCALFSLLLTCLMLFLDISHIALVLPFNWARVNAWVYLSIGLIFILGSSLLLHMVLFAEAFIWVPRHTKDTLFVSAIIGYVCALEAFLLSAFTQCPSKYRQVPDDPSEALDRELSPLSTSEVPNHTHTDGLNSNNSLLKATTPTTSICNQKPYIPAKRPDQAFNKAPTLGNPQKSSNRNRQGYHYQPIASTSQQSPTFVLDNSIPGSSIKSKSNTSSANALSLEMMQDILGDLTHNLEDKSLRVIVLSSVESPVFSAGHNLKELAPDKSQDVHREVFRLANRLMLAMIEAPVPVIGKVDGLAAAAGCQLIANCDMVVCSSRSSFSTPGNFFLDFLVPILGCFAQLPGVAVARKVSRMKAAQMLFTGLPVDAEEALNCGLVSSVVPPEELDGAVEKVCAAICSKSRPVIAIGKKFFYQQIEMGTKMAFEAAGEVMDFEIAGSRAGELSLSLESPIGTVTSWDSHAQYRARLGNMQVPWGGVQLHCDTTHLKTPTGIVRILLVVSSAICLACECSAGTVQVGLFLLPLIGRLRLMVFCALFSLLLTCLMLFLDISHIALVLPFNWARVNAWVYLSIGLIFILGSSLLLHMVLFAEAFIWVPRHTKDTLFVSAIIGYVCALEAFLLSAFTQCPSKYRQVPDDPSEALDRELSPLSTSEVPNHTHTDGLNSNNSLLKATTPTTSICNQKPYIPAKRPDQAFNKAPTLGNPQKSSNRNRQGYHYQPIASTSQQSPTFVLDNSIPGSSIKSKSNTSSA</sequence>
<feature type="region of interest" description="Disordered" evidence="8">
    <location>
        <begin position="411"/>
        <end position="449"/>
    </location>
</feature>
<keyword evidence="9" id="KW-0812">Transmembrane</keyword>
<accession>A0A1B0GKQ9</accession>
<reference evidence="10" key="1">
    <citation type="submission" date="2020-05" db="UniProtKB">
        <authorList>
            <consortium name="EnsemblMetazoa"/>
        </authorList>
    </citation>
    <scope>IDENTIFICATION</scope>
    <source>
        <strain evidence="10">Jacobina</strain>
    </source>
</reference>
<dbReference type="SUPFAM" id="SSF52096">
    <property type="entry name" value="ClpP/crotonase"/>
    <property type="match status" value="1"/>
</dbReference>
<comment type="function">
    <text evidence="6">May play a role in fatty acid biosynthesis and insulin sensitivity.</text>
</comment>
<feature type="transmembrane region" description="Helical" evidence="9">
    <location>
        <begin position="348"/>
        <end position="376"/>
    </location>
</feature>
<dbReference type="PANTHER" id="PTHR43602:SF1">
    <property type="entry name" value="ENOYL-COA HYDRATASE DOMAIN-CONTAINING PROTEIN 3, MITOCHONDRIAL"/>
    <property type="match status" value="1"/>
</dbReference>
<dbReference type="InterPro" id="IPR052377">
    <property type="entry name" value="Mitochondrial_ECH-domain"/>
</dbReference>
<feature type="transmembrane region" description="Helical" evidence="9">
    <location>
        <begin position="308"/>
        <end position="328"/>
    </location>
</feature>
<feature type="region of interest" description="Disordered" evidence="8">
    <location>
        <begin position="995"/>
        <end position="1064"/>
    </location>
</feature>
<feature type="transmembrane region" description="Helical" evidence="9">
    <location>
        <begin position="844"/>
        <end position="869"/>
    </location>
</feature>
<dbReference type="GO" id="GO:0005739">
    <property type="term" value="C:mitochondrion"/>
    <property type="evidence" value="ECO:0007669"/>
    <property type="project" value="UniProtKB-SubCell"/>
</dbReference>
<dbReference type="EnsemblMetazoa" id="LLOJ009038-RA">
    <property type="protein sequence ID" value="LLOJ009038-PA"/>
    <property type="gene ID" value="LLOJ009038"/>
</dbReference>
<feature type="transmembrane region" description="Helical" evidence="9">
    <location>
        <begin position="175"/>
        <end position="204"/>
    </location>
</feature>
<protein>
    <recommendedName>
        <fullName evidence="7">Enoyl-CoA hydratase domain-containing protein 3, mitochondrial</fullName>
    </recommendedName>
</protein>
<feature type="compositionally biased region" description="Polar residues" evidence="8">
    <location>
        <begin position="962"/>
        <end position="983"/>
    </location>
</feature>
<feature type="region of interest" description="Disordered" evidence="8">
    <location>
        <begin position="945"/>
        <end position="983"/>
    </location>
</feature>
<feature type="transmembrane region" description="Helical" evidence="9">
    <location>
        <begin position="917"/>
        <end position="938"/>
    </location>
</feature>
<dbReference type="PANTHER" id="PTHR43602">
    <property type="match status" value="1"/>
</dbReference>
<dbReference type="InterPro" id="IPR029045">
    <property type="entry name" value="ClpP/crotonase-like_dom_sf"/>
</dbReference>
<dbReference type="VEuPathDB" id="VectorBase:LLOJ009038"/>
<evidence type="ECO:0000256" key="1">
    <source>
        <dbReference type="ARBA" id="ARBA00004173"/>
    </source>
</evidence>
<evidence type="ECO:0000256" key="8">
    <source>
        <dbReference type="SAM" id="MobiDB-lite"/>
    </source>
</evidence>
<feature type="compositionally biased region" description="Polar residues" evidence="8">
    <location>
        <begin position="428"/>
        <end position="449"/>
    </location>
</feature>
<comment type="subcellular location">
    <subcellularLocation>
        <location evidence="1">Mitochondrion</location>
    </subcellularLocation>
</comment>
<feature type="compositionally biased region" description="Polar residues" evidence="8">
    <location>
        <begin position="1016"/>
        <end position="1026"/>
    </location>
</feature>
<evidence type="ECO:0000256" key="3">
    <source>
        <dbReference type="ARBA" id="ARBA00022946"/>
    </source>
</evidence>
<proteinExistence type="predicted"/>
<keyword evidence="4" id="KW-0443">Lipid metabolism</keyword>
<feature type="compositionally biased region" description="Low complexity" evidence="8">
    <location>
        <begin position="1053"/>
        <end position="1064"/>
    </location>
</feature>
<evidence type="ECO:0000313" key="10">
    <source>
        <dbReference type="EnsemblMetazoa" id="LLOJ009038-PA"/>
    </source>
</evidence>
<evidence type="ECO:0000256" key="9">
    <source>
        <dbReference type="SAM" id="Phobius"/>
    </source>
</evidence>
<dbReference type="Proteomes" id="UP000092461">
    <property type="component" value="Unassembled WGS sequence"/>
</dbReference>
<evidence type="ECO:0000256" key="7">
    <source>
        <dbReference type="ARBA" id="ARBA00040545"/>
    </source>
</evidence>
<dbReference type="AlphaFoldDB" id="A0A1B0GKQ9"/>
<keyword evidence="9" id="KW-0472">Membrane</keyword>
<dbReference type="CDD" id="cd06558">
    <property type="entry name" value="crotonase-like"/>
    <property type="match status" value="1"/>
</dbReference>